<dbReference type="GO" id="GO:0000287">
    <property type="term" value="F:magnesium ion binding"/>
    <property type="evidence" value="ECO:0007669"/>
    <property type="project" value="UniProtKB-UniRule"/>
</dbReference>
<evidence type="ECO:0000256" key="9">
    <source>
        <dbReference type="HAMAP-Rule" id="MF_00097"/>
    </source>
</evidence>
<comment type="pathway">
    <text evidence="1 9 11">Cofactor biosynthesis; thiamine diphosphate biosynthesis; thiamine phosphate from 4-amino-2-methyl-5-diphosphomethylpyrimidine and 4-methyl-5-(2-phosphoethyl)-thiazole: step 1/1.</text>
</comment>
<dbReference type="Proteomes" id="UP000037749">
    <property type="component" value="Unassembled WGS sequence"/>
</dbReference>
<comment type="caution">
    <text evidence="13">The sequence shown here is derived from an EMBL/GenBank/DDBJ whole genome shotgun (WGS) entry which is preliminary data.</text>
</comment>
<comment type="cofactor">
    <cofactor evidence="9">
        <name>Mg(2+)</name>
        <dbReference type="ChEBI" id="CHEBI:18420"/>
    </cofactor>
    <text evidence="9">Binds 1 Mg(2+) ion per subunit.</text>
</comment>
<keyword evidence="5 9" id="KW-0784">Thiamine biosynthesis</keyword>
<comment type="catalytic activity">
    <reaction evidence="7 9 10">
        <text>2-(2-carboxy-4-methylthiazol-5-yl)ethyl phosphate + 4-amino-2-methyl-5-(diphosphooxymethyl)pyrimidine + 2 H(+) = thiamine phosphate + CO2 + diphosphate</text>
        <dbReference type="Rhea" id="RHEA:47848"/>
        <dbReference type="ChEBI" id="CHEBI:15378"/>
        <dbReference type="ChEBI" id="CHEBI:16526"/>
        <dbReference type="ChEBI" id="CHEBI:33019"/>
        <dbReference type="ChEBI" id="CHEBI:37575"/>
        <dbReference type="ChEBI" id="CHEBI:57841"/>
        <dbReference type="ChEBI" id="CHEBI:62890"/>
        <dbReference type="EC" id="2.5.1.3"/>
    </reaction>
</comment>
<dbReference type="GO" id="GO:0005737">
    <property type="term" value="C:cytoplasm"/>
    <property type="evidence" value="ECO:0007669"/>
    <property type="project" value="TreeGrafter"/>
</dbReference>
<comment type="function">
    <text evidence="9">Condenses 4-methyl-5-(beta-hydroxyethyl)thiazole monophosphate (THZ-P) and 2-methyl-4-amino-5-hydroxymethyl pyrimidine pyrophosphate (HMP-PP) to form thiamine monophosphate (TMP).</text>
</comment>
<dbReference type="CDD" id="cd00564">
    <property type="entry name" value="TMP_TenI"/>
    <property type="match status" value="1"/>
</dbReference>
<feature type="binding site" evidence="9">
    <location>
        <begin position="142"/>
        <end position="144"/>
    </location>
    <ligand>
        <name>2-[(2R,5Z)-2-carboxy-4-methylthiazol-5(2H)-ylidene]ethyl phosphate</name>
        <dbReference type="ChEBI" id="CHEBI:62899"/>
    </ligand>
</feature>
<dbReference type="PATRIC" id="fig|148814.9.peg.64"/>
<evidence type="ECO:0000313" key="14">
    <source>
        <dbReference type="Proteomes" id="UP000037749"/>
    </source>
</evidence>
<feature type="binding site" evidence="9">
    <location>
        <position position="145"/>
    </location>
    <ligand>
        <name>4-amino-2-methyl-5-(diphosphooxymethyl)pyrimidine</name>
        <dbReference type="ChEBI" id="CHEBI:57841"/>
    </ligand>
</feature>
<accession>A0A0M9DGE7</accession>
<evidence type="ECO:0000256" key="6">
    <source>
        <dbReference type="ARBA" id="ARBA00047334"/>
    </source>
</evidence>
<dbReference type="SUPFAM" id="SSF51391">
    <property type="entry name" value="Thiamin phosphate synthase"/>
    <property type="match status" value="1"/>
</dbReference>
<feature type="binding site" evidence="9">
    <location>
        <position position="115"/>
    </location>
    <ligand>
        <name>4-amino-2-methyl-5-(diphosphooxymethyl)pyrimidine</name>
        <dbReference type="ChEBI" id="CHEBI:57841"/>
    </ligand>
</feature>
<dbReference type="AlphaFoldDB" id="A0A0M9DGE7"/>
<dbReference type="GO" id="GO:0004789">
    <property type="term" value="F:thiamine-phosphate diphosphorylase activity"/>
    <property type="evidence" value="ECO:0007669"/>
    <property type="project" value="UniProtKB-UniRule"/>
</dbReference>
<gene>
    <name evidence="9 13" type="primary">thiE</name>
    <name evidence="13" type="ORF">RZ72_04740</name>
</gene>
<dbReference type="Pfam" id="PF02581">
    <property type="entry name" value="TMP-TENI"/>
    <property type="match status" value="1"/>
</dbReference>
<evidence type="ECO:0000313" key="13">
    <source>
        <dbReference type="EMBL" id="KOY79880.1"/>
    </source>
</evidence>
<sequence>MKFAKEQLAVYFIAGSQNVGDDVDKLIQIVEDACKNGITMFQYREKDQSTLTDAEKLQVAIQLKEITAKYNVPYIIDDDIDLMKEINADGIHVGQDDTKIERVIVECPNKIIGLSTHTFDEVRTANNVDSLDYIGIGPIFATQSKLKVKPAIGIDELNRLYQESTHPAVSIGGIKEDNAKAVLTTNVDGVSVISDIIDSSDIQQTINRLKGNA</sequence>
<dbReference type="Gene3D" id="3.20.20.70">
    <property type="entry name" value="Aldolase class I"/>
    <property type="match status" value="1"/>
</dbReference>
<feature type="binding site" evidence="9">
    <location>
        <position position="173"/>
    </location>
    <ligand>
        <name>2-[(2R,5Z)-2-carboxy-4-methylthiazol-5(2H)-ylidene]ethyl phosphate</name>
        <dbReference type="ChEBI" id="CHEBI:62899"/>
    </ligand>
</feature>
<proteinExistence type="inferred from homology"/>
<name>A0A0M9DGE7_9LACO</name>
<comment type="catalytic activity">
    <reaction evidence="8 9 10">
        <text>2-[(2R,5Z)-2-carboxy-4-methylthiazol-5(2H)-ylidene]ethyl phosphate + 4-amino-2-methyl-5-(diphosphooxymethyl)pyrimidine + 2 H(+) = thiamine phosphate + CO2 + diphosphate</text>
        <dbReference type="Rhea" id="RHEA:47844"/>
        <dbReference type="ChEBI" id="CHEBI:15378"/>
        <dbReference type="ChEBI" id="CHEBI:16526"/>
        <dbReference type="ChEBI" id="CHEBI:33019"/>
        <dbReference type="ChEBI" id="CHEBI:37575"/>
        <dbReference type="ChEBI" id="CHEBI:57841"/>
        <dbReference type="ChEBI" id="CHEBI:62899"/>
        <dbReference type="EC" id="2.5.1.3"/>
    </reaction>
</comment>
<dbReference type="FunFam" id="3.20.20.70:FF:000096">
    <property type="entry name" value="Thiamine-phosphate synthase"/>
    <property type="match status" value="1"/>
</dbReference>
<evidence type="ECO:0000259" key="12">
    <source>
        <dbReference type="Pfam" id="PF02581"/>
    </source>
</evidence>
<evidence type="ECO:0000256" key="3">
    <source>
        <dbReference type="ARBA" id="ARBA00022723"/>
    </source>
</evidence>
<dbReference type="PANTHER" id="PTHR20857">
    <property type="entry name" value="THIAMINE-PHOSPHATE PYROPHOSPHORYLASE"/>
    <property type="match status" value="1"/>
</dbReference>
<feature type="binding site" evidence="9">
    <location>
        <begin position="42"/>
        <end position="46"/>
    </location>
    <ligand>
        <name>4-amino-2-methyl-5-(diphosphooxymethyl)pyrimidine</name>
        <dbReference type="ChEBI" id="CHEBI:57841"/>
    </ligand>
</feature>
<dbReference type="InterPro" id="IPR036206">
    <property type="entry name" value="ThiamineP_synth_sf"/>
</dbReference>
<protein>
    <recommendedName>
        <fullName evidence="9">Thiamine-phosphate synthase</fullName>
        <shortName evidence="9">TP synthase</shortName>
        <shortName evidence="9">TPS</shortName>
        <ecNumber evidence="9">2.5.1.3</ecNumber>
    </recommendedName>
    <alternativeName>
        <fullName evidence="9">Thiamine-phosphate pyrophosphorylase</fullName>
        <shortName evidence="9">TMP pyrophosphorylase</shortName>
        <shortName evidence="9">TMP-PPase</shortName>
    </alternativeName>
</protein>
<evidence type="ECO:0000256" key="1">
    <source>
        <dbReference type="ARBA" id="ARBA00005165"/>
    </source>
</evidence>
<dbReference type="GO" id="GO:0009229">
    <property type="term" value="P:thiamine diphosphate biosynthetic process"/>
    <property type="evidence" value="ECO:0007669"/>
    <property type="project" value="UniProtKB-UniRule"/>
</dbReference>
<evidence type="ECO:0000256" key="5">
    <source>
        <dbReference type="ARBA" id="ARBA00022977"/>
    </source>
</evidence>
<dbReference type="EMBL" id="JXCZ01000001">
    <property type="protein sequence ID" value="KOY79880.1"/>
    <property type="molecule type" value="Genomic_DNA"/>
</dbReference>
<evidence type="ECO:0000256" key="8">
    <source>
        <dbReference type="ARBA" id="ARBA00047883"/>
    </source>
</evidence>
<dbReference type="UniPathway" id="UPA00060">
    <property type="reaction ID" value="UER00141"/>
</dbReference>
<feature type="binding site" evidence="9">
    <location>
        <position position="78"/>
    </location>
    <ligand>
        <name>Mg(2+)</name>
        <dbReference type="ChEBI" id="CHEBI:18420"/>
    </ligand>
</feature>
<dbReference type="EC" id="2.5.1.3" evidence="9"/>
<feature type="domain" description="Thiamine phosphate synthase/TenI" evidence="12">
    <location>
        <begin position="10"/>
        <end position="196"/>
    </location>
</feature>
<evidence type="ECO:0000256" key="4">
    <source>
        <dbReference type="ARBA" id="ARBA00022842"/>
    </source>
</evidence>
<dbReference type="NCBIfam" id="TIGR00693">
    <property type="entry name" value="thiE"/>
    <property type="match status" value="1"/>
</dbReference>
<feature type="binding site" evidence="9">
    <location>
        <position position="97"/>
    </location>
    <ligand>
        <name>Mg(2+)</name>
        <dbReference type="ChEBI" id="CHEBI:18420"/>
    </ligand>
</feature>
<keyword evidence="4 9" id="KW-0460">Magnesium</keyword>
<comment type="catalytic activity">
    <reaction evidence="6 9 10">
        <text>4-methyl-5-(2-phosphooxyethyl)-thiazole + 4-amino-2-methyl-5-(diphosphooxymethyl)pyrimidine + H(+) = thiamine phosphate + diphosphate</text>
        <dbReference type="Rhea" id="RHEA:22328"/>
        <dbReference type="ChEBI" id="CHEBI:15378"/>
        <dbReference type="ChEBI" id="CHEBI:33019"/>
        <dbReference type="ChEBI" id="CHEBI:37575"/>
        <dbReference type="ChEBI" id="CHEBI:57841"/>
        <dbReference type="ChEBI" id="CHEBI:58296"/>
        <dbReference type="EC" id="2.5.1.3"/>
    </reaction>
</comment>
<comment type="similarity">
    <text evidence="9 10">Belongs to the thiamine-phosphate synthase family.</text>
</comment>
<dbReference type="PANTHER" id="PTHR20857:SF15">
    <property type="entry name" value="THIAMINE-PHOSPHATE SYNTHASE"/>
    <property type="match status" value="1"/>
</dbReference>
<keyword evidence="3 9" id="KW-0479">Metal-binding</keyword>
<dbReference type="RefSeq" id="WP_053796089.1">
    <property type="nucleotide sequence ID" value="NZ_JXCZ01000001.1"/>
</dbReference>
<evidence type="ECO:0000256" key="10">
    <source>
        <dbReference type="RuleBase" id="RU003826"/>
    </source>
</evidence>
<evidence type="ECO:0000256" key="2">
    <source>
        <dbReference type="ARBA" id="ARBA00022679"/>
    </source>
</evidence>
<evidence type="ECO:0000256" key="11">
    <source>
        <dbReference type="RuleBase" id="RU004253"/>
    </source>
</evidence>
<dbReference type="InterPro" id="IPR013785">
    <property type="entry name" value="Aldolase_TIM"/>
</dbReference>
<feature type="binding site" evidence="9">
    <location>
        <position position="77"/>
    </location>
    <ligand>
        <name>4-amino-2-methyl-5-(diphosphooxymethyl)pyrimidine</name>
        <dbReference type="ChEBI" id="CHEBI:57841"/>
    </ligand>
</feature>
<reference evidence="13 14" key="1">
    <citation type="journal article" date="2015" name="Genome Biol. Evol.">
        <title>Functionally Structured Genomes in Lactobacillus kunkeei Colonizing the Honey Crop and Food Products of Honeybees and Stingless Bees.</title>
        <authorList>
            <person name="Tamarit D."/>
            <person name="Ellegaard K.M."/>
            <person name="Wikander J."/>
            <person name="Olofsson T."/>
            <person name="Vasquez A."/>
            <person name="Andersson S.G."/>
        </authorList>
    </citation>
    <scope>NUCLEOTIDE SEQUENCE [LARGE SCALE GENOMIC DNA]</scope>
    <source>
        <strain evidence="13 14">LAla</strain>
    </source>
</reference>
<dbReference type="GO" id="GO:0009228">
    <property type="term" value="P:thiamine biosynthetic process"/>
    <property type="evidence" value="ECO:0007669"/>
    <property type="project" value="UniProtKB-KW"/>
</dbReference>
<evidence type="ECO:0000256" key="7">
    <source>
        <dbReference type="ARBA" id="ARBA00047851"/>
    </source>
</evidence>
<organism evidence="13 14">
    <name type="scientific">Apilactobacillus kunkeei</name>
    <dbReference type="NCBI Taxonomy" id="148814"/>
    <lineage>
        <taxon>Bacteria</taxon>
        <taxon>Bacillati</taxon>
        <taxon>Bacillota</taxon>
        <taxon>Bacilli</taxon>
        <taxon>Lactobacillales</taxon>
        <taxon>Lactobacillaceae</taxon>
        <taxon>Apilactobacillus</taxon>
    </lineage>
</organism>
<keyword evidence="2 9" id="KW-0808">Transferase</keyword>
<dbReference type="HAMAP" id="MF_00097">
    <property type="entry name" value="TMP_synthase"/>
    <property type="match status" value="1"/>
</dbReference>
<dbReference type="InterPro" id="IPR034291">
    <property type="entry name" value="TMP_synthase"/>
</dbReference>
<feature type="binding site" evidence="9">
    <location>
        <begin position="193"/>
        <end position="194"/>
    </location>
    <ligand>
        <name>2-[(2R,5Z)-2-carboxy-4-methylthiazol-5(2H)-ylidene]ethyl phosphate</name>
        <dbReference type="ChEBI" id="CHEBI:62899"/>
    </ligand>
</feature>
<dbReference type="InterPro" id="IPR022998">
    <property type="entry name" value="ThiamineP_synth_TenI"/>
</dbReference>